<comment type="caution">
    <text evidence="11">The sequence shown here is derived from an EMBL/GenBank/DDBJ whole genome shotgun (WGS) entry which is preliminary data.</text>
</comment>
<evidence type="ECO:0000256" key="8">
    <source>
        <dbReference type="SAM" id="MobiDB-lite"/>
    </source>
</evidence>
<dbReference type="Gene3D" id="1.20.58.70">
    <property type="match status" value="1"/>
</dbReference>
<sequence>MHQEARHRWASSTTKTLPTTTTTTIVETLEPFPYSNLNNNNNNNSSFFLPLTTMSNGRDRTSEFQTTVKTFASRRNGLDRPLHIPINRRQHPQTVMEQRGIFMQQAKRIGHDLSQTFLKLEQLSLIAKQSSLFNDKSMEIQDLTLSIKQDISNLNRQIAQLQQYMQDTHGSKSKNSQTHSNSVVFVLQSKLANMSNDFKQVLEARTQNLKDQKTRRDHFSRNTVASSLTAAPSAINGRPSVLFRDEHRTTNGGDAVINMGSDGMYNSSMRQQLQVIDETDTYLANRSEAMQNIEQTIIELGDIFTQLATMVRQQEELVHRIDANVDEATDHIEGAHTELLKYLRSVTSNRWLIIKVFAVLIIFFLIFIVFLA</sequence>
<evidence type="ECO:0000259" key="10">
    <source>
        <dbReference type="PROSITE" id="PS50192"/>
    </source>
</evidence>
<feature type="transmembrane region" description="Helical" evidence="9">
    <location>
        <begin position="351"/>
        <end position="371"/>
    </location>
</feature>
<evidence type="ECO:0000256" key="1">
    <source>
        <dbReference type="ARBA" id="ARBA00004211"/>
    </source>
</evidence>
<dbReference type="CDD" id="cd15844">
    <property type="entry name" value="SNARE_syntaxin5"/>
    <property type="match status" value="1"/>
</dbReference>
<feature type="domain" description="T-SNARE coiled-coil homology" evidence="10">
    <location>
        <begin position="280"/>
        <end position="342"/>
    </location>
</feature>
<dbReference type="Pfam" id="PF11416">
    <property type="entry name" value="Syntaxin-5_N"/>
    <property type="match status" value="1"/>
</dbReference>
<dbReference type="InterPro" id="IPR021538">
    <property type="entry name" value="Syntaxin-5_N"/>
</dbReference>
<dbReference type="SUPFAM" id="SSF47661">
    <property type="entry name" value="t-snare proteins"/>
    <property type="match status" value="1"/>
</dbReference>
<keyword evidence="4 9" id="KW-0812">Transmembrane</keyword>
<keyword evidence="3" id="KW-0813">Transport</keyword>
<accession>A0A815GF19</accession>
<evidence type="ECO:0000256" key="4">
    <source>
        <dbReference type="ARBA" id="ARBA00022692"/>
    </source>
</evidence>
<dbReference type="PANTHER" id="PTHR19957">
    <property type="entry name" value="SYNTAXIN"/>
    <property type="match status" value="1"/>
</dbReference>
<keyword evidence="12" id="KW-1185">Reference proteome</keyword>
<gene>
    <name evidence="11" type="ORF">JXQ802_LOCUS31415</name>
</gene>
<dbReference type="AlphaFoldDB" id="A0A815GF19"/>
<dbReference type="GO" id="GO:0006906">
    <property type="term" value="P:vesicle fusion"/>
    <property type="evidence" value="ECO:0007669"/>
    <property type="project" value="TreeGrafter"/>
</dbReference>
<dbReference type="GO" id="GO:0006888">
    <property type="term" value="P:endoplasmic reticulum to Golgi vesicle-mediated transport"/>
    <property type="evidence" value="ECO:0007669"/>
    <property type="project" value="TreeGrafter"/>
</dbReference>
<evidence type="ECO:0000256" key="6">
    <source>
        <dbReference type="ARBA" id="ARBA00023054"/>
    </source>
</evidence>
<comment type="similarity">
    <text evidence="2">Belongs to the syntaxin family.</text>
</comment>
<proteinExistence type="inferred from homology"/>
<evidence type="ECO:0000256" key="7">
    <source>
        <dbReference type="ARBA" id="ARBA00023136"/>
    </source>
</evidence>
<dbReference type="Proteomes" id="UP000663870">
    <property type="component" value="Unassembled WGS sequence"/>
</dbReference>
<dbReference type="PROSITE" id="PS50192">
    <property type="entry name" value="T_SNARE"/>
    <property type="match status" value="1"/>
</dbReference>
<dbReference type="SMART" id="SM00397">
    <property type="entry name" value="t_SNARE"/>
    <property type="match status" value="1"/>
</dbReference>
<dbReference type="InterPro" id="IPR000727">
    <property type="entry name" value="T_SNARE_dom"/>
</dbReference>
<dbReference type="Pfam" id="PF05739">
    <property type="entry name" value="SNARE"/>
    <property type="match status" value="1"/>
</dbReference>
<dbReference type="GO" id="GO:0005484">
    <property type="term" value="F:SNAP receptor activity"/>
    <property type="evidence" value="ECO:0007669"/>
    <property type="project" value="TreeGrafter"/>
</dbReference>
<evidence type="ECO:0000313" key="11">
    <source>
        <dbReference type="EMBL" id="CAF1337942.1"/>
    </source>
</evidence>
<evidence type="ECO:0000256" key="9">
    <source>
        <dbReference type="SAM" id="Phobius"/>
    </source>
</evidence>
<organism evidence="11 12">
    <name type="scientific">Rotaria sordida</name>
    <dbReference type="NCBI Taxonomy" id="392033"/>
    <lineage>
        <taxon>Eukaryota</taxon>
        <taxon>Metazoa</taxon>
        <taxon>Spiralia</taxon>
        <taxon>Gnathifera</taxon>
        <taxon>Rotifera</taxon>
        <taxon>Eurotatoria</taxon>
        <taxon>Bdelloidea</taxon>
        <taxon>Philodinida</taxon>
        <taxon>Philodinidae</taxon>
        <taxon>Rotaria</taxon>
    </lineage>
</organism>
<comment type="subcellular location">
    <subcellularLocation>
        <location evidence="1">Membrane</location>
        <topology evidence="1">Single-pass type IV membrane protein</topology>
    </subcellularLocation>
</comment>
<feature type="region of interest" description="Disordered" evidence="8">
    <location>
        <begin position="1"/>
        <end position="21"/>
    </location>
</feature>
<evidence type="ECO:0000256" key="3">
    <source>
        <dbReference type="ARBA" id="ARBA00022448"/>
    </source>
</evidence>
<dbReference type="GO" id="GO:0031201">
    <property type="term" value="C:SNARE complex"/>
    <property type="evidence" value="ECO:0007669"/>
    <property type="project" value="TreeGrafter"/>
</dbReference>
<dbReference type="InterPro" id="IPR010989">
    <property type="entry name" value="SNARE"/>
</dbReference>
<name>A0A815GF19_9BILA</name>
<dbReference type="GO" id="GO:0006886">
    <property type="term" value="P:intracellular protein transport"/>
    <property type="evidence" value="ECO:0007669"/>
    <property type="project" value="TreeGrafter"/>
</dbReference>
<dbReference type="InterPro" id="IPR045242">
    <property type="entry name" value="Syntaxin"/>
</dbReference>
<evidence type="ECO:0000313" key="12">
    <source>
        <dbReference type="Proteomes" id="UP000663870"/>
    </source>
</evidence>
<dbReference type="GO" id="GO:0048278">
    <property type="term" value="P:vesicle docking"/>
    <property type="evidence" value="ECO:0007669"/>
    <property type="project" value="TreeGrafter"/>
</dbReference>
<dbReference type="GO" id="GO:0000139">
    <property type="term" value="C:Golgi membrane"/>
    <property type="evidence" value="ECO:0007669"/>
    <property type="project" value="TreeGrafter"/>
</dbReference>
<dbReference type="PANTHER" id="PTHR19957:SF3">
    <property type="entry name" value="SYNTAXIN-5"/>
    <property type="match status" value="1"/>
</dbReference>
<keyword evidence="7 9" id="KW-0472">Membrane</keyword>
<protein>
    <recommendedName>
        <fullName evidence="10">t-SNARE coiled-coil homology domain-containing protein</fullName>
    </recommendedName>
</protein>
<keyword evidence="6" id="KW-0175">Coiled coil</keyword>
<evidence type="ECO:0000256" key="2">
    <source>
        <dbReference type="ARBA" id="ARBA00009063"/>
    </source>
</evidence>
<dbReference type="GO" id="GO:0000149">
    <property type="term" value="F:SNARE binding"/>
    <property type="evidence" value="ECO:0007669"/>
    <property type="project" value="TreeGrafter"/>
</dbReference>
<reference evidence="11" key="1">
    <citation type="submission" date="2021-02" db="EMBL/GenBank/DDBJ databases">
        <authorList>
            <person name="Nowell W R."/>
        </authorList>
    </citation>
    <scope>NUCLEOTIDE SEQUENCE</scope>
</reference>
<keyword evidence="5 9" id="KW-1133">Transmembrane helix</keyword>
<evidence type="ECO:0000256" key="5">
    <source>
        <dbReference type="ARBA" id="ARBA00022989"/>
    </source>
</evidence>
<dbReference type="EMBL" id="CAJNOL010001328">
    <property type="protein sequence ID" value="CAF1337942.1"/>
    <property type="molecule type" value="Genomic_DNA"/>
</dbReference>